<proteinExistence type="predicted"/>
<reference evidence="1" key="1">
    <citation type="journal article" date="2013" name="Genome Biol.">
        <title>Comparative genomics of the core and accessory genomes of 48 Sinorhizobium strains comprising five genospecies.</title>
        <authorList>
            <person name="Sugawara M."/>
            <person name="Epstein B."/>
            <person name="Badgley B.D."/>
            <person name="Unno T."/>
            <person name="Xu L."/>
            <person name="Reese J."/>
            <person name="Gyaneshwar P."/>
            <person name="Denny R."/>
            <person name="Mudge J."/>
            <person name="Bharti A.K."/>
            <person name="Farmer A.D."/>
            <person name="May G.D."/>
            <person name="Woodward J.E."/>
            <person name="Medigue C."/>
            <person name="Vallenet D."/>
            <person name="Lajus A."/>
            <person name="Rouy Z."/>
            <person name="Martinez-Vaz B."/>
            <person name="Tiffin P."/>
            <person name="Young N.D."/>
            <person name="Sadowsky M.J."/>
        </authorList>
    </citation>
    <scope>NUCLEOTIDE SEQUENCE</scope>
    <source>
        <strain evidence="1">M1</strain>
    </source>
</reference>
<comment type="caution">
    <text evidence="1">The sequence shown here is derived from an EMBL/GenBank/DDBJ whole genome shotgun (WGS) entry which is preliminary data.</text>
</comment>
<dbReference type="AlphaFoldDB" id="A0A6G1WUZ8"/>
<evidence type="ECO:0000313" key="1">
    <source>
        <dbReference type="EMBL" id="MQW73435.1"/>
    </source>
</evidence>
<accession>A0A6G1WUZ8</accession>
<dbReference type="RefSeq" id="WP_153414211.1">
    <property type="nucleotide sequence ID" value="NZ_WISB01000205.1"/>
</dbReference>
<protein>
    <submittedName>
        <fullName evidence="1">Uncharacterized protein</fullName>
    </submittedName>
</protein>
<gene>
    <name evidence="1" type="ORF">GHJ91_31390</name>
</gene>
<dbReference type="EMBL" id="WISB01000205">
    <property type="protein sequence ID" value="MQW73435.1"/>
    <property type="molecule type" value="Genomic_DNA"/>
</dbReference>
<organism evidence="1">
    <name type="scientific">Sinorhizobium medicae</name>
    <dbReference type="NCBI Taxonomy" id="110321"/>
    <lineage>
        <taxon>Bacteria</taxon>
        <taxon>Pseudomonadati</taxon>
        <taxon>Pseudomonadota</taxon>
        <taxon>Alphaproteobacteria</taxon>
        <taxon>Hyphomicrobiales</taxon>
        <taxon>Rhizobiaceae</taxon>
        <taxon>Sinorhizobium/Ensifer group</taxon>
        <taxon>Sinorhizobium</taxon>
    </lineage>
</organism>
<name>A0A6G1WUZ8_9HYPH</name>
<sequence>MANRKYHTLVVIDGTPGCRWSPEFGDYDLETVKDERDDYLDRGWKRRELQIITTGDTQAEIDAAVAELNKDL</sequence>